<dbReference type="PANTHER" id="PTHR22175:SF0">
    <property type="entry name" value="SMALL ACIDIC PROTEIN"/>
    <property type="match status" value="1"/>
</dbReference>
<dbReference type="InterPro" id="IPR028124">
    <property type="entry name" value="SMAP_dom"/>
</dbReference>
<reference evidence="5" key="1">
    <citation type="submission" date="2021-01" db="EMBL/GenBank/DDBJ databases">
        <authorList>
            <person name="Zahm M."/>
            <person name="Roques C."/>
            <person name="Cabau C."/>
            <person name="Klopp C."/>
            <person name="Donnadieu C."/>
            <person name="Jouanno E."/>
            <person name="Lampietro C."/>
            <person name="Louis A."/>
            <person name="Herpin A."/>
            <person name="Echchiki A."/>
            <person name="Berthelot C."/>
            <person name="Parey E."/>
            <person name="Roest-Crollius H."/>
            <person name="Braasch I."/>
            <person name="Postlethwait J."/>
            <person name="Bobe J."/>
            <person name="Montfort J."/>
            <person name="Bouchez O."/>
            <person name="Begum T."/>
            <person name="Mejri S."/>
            <person name="Adams A."/>
            <person name="Chen W.-J."/>
            <person name="Guiguen Y."/>
        </authorList>
    </citation>
    <scope>NUCLEOTIDE SEQUENCE</scope>
    <source>
        <tissue evidence="5">Blood</tissue>
    </source>
</reference>
<dbReference type="EMBL" id="JAERUA010000015">
    <property type="protein sequence ID" value="KAI1889849.1"/>
    <property type="molecule type" value="Genomic_DNA"/>
</dbReference>
<feature type="compositionally biased region" description="Polar residues" evidence="3">
    <location>
        <begin position="156"/>
        <end position="174"/>
    </location>
</feature>
<dbReference type="AlphaFoldDB" id="A0A8T3CWY7"/>
<feature type="compositionally biased region" description="Basic and acidic residues" evidence="3">
    <location>
        <begin position="83"/>
        <end position="123"/>
    </location>
</feature>
<feature type="domain" description="Small acidic protein-like" evidence="4">
    <location>
        <begin position="57"/>
        <end position="133"/>
    </location>
</feature>
<dbReference type="InterPro" id="IPR026714">
    <property type="entry name" value="SMAP"/>
</dbReference>
<evidence type="ECO:0000259" key="4">
    <source>
        <dbReference type="Pfam" id="PF15477"/>
    </source>
</evidence>
<dbReference type="PANTHER" id="PTHR22175">
    <property type="entry name" value="SMALL ACIDIC PROTEIN-RELATED"/>
    <property type="match status" value="1"/>
</dbReference>
<evidence type="ECO:0000313" key="6">
    <source>
        <dbReference type="Proteomes" id="UP000829720"/>
    </source>
</evidence>
<protein>
    <recommendedName>
        <fullName evidence="2">Small acidic protein</fullName>
    </recommendedName>
</protein>
<dbReference type="Proteomes" id="UP000829720">
    <property type="component" value="Unassembled WGS sequence"/>
</dbReference>
<comment type="caution">
    <text evidence="5">The sequence shown here is derived from an EMBL/GenBank/DDBJ whole genome shotgun (WGS) entry which is preliminary data.</text>
</comment>
<name>A0A8T3CWY7_9TELE</name>
<comment type="similarity">
    <text evidence="1">Belongs to the SMAP family.</text>
</comment>
<sequence>MHWFLYKSIKLEEQSCKNLVACRTLFQHRELKMSSDEDRQHGTKRPASPHELGSNSWEAADLGNEERKQKFLRLMGAGKKEHTGRLVIGDHKSTSHFRTGAEDRQISSDLEHQYQQSMDDKLSGRNRRHCGLGFSEQDPPAKTDSTTQPDKGASPKSATTTNEQESPKETPSQDSEPDSQKLAATATADCAVSPKEEKRHSFKVAFVKSS</sequence>
<dbReference type="OrthoDB" id="10066125at2759"/>
<evidence type="ECO:0000256" key="1">
    <source>
        <dbReference type="ARBA" id="ARBA00006502"/>
    </source>
</evidence>
<dbReference type="Pfam" id="PF15477">
    <property type="entry name" value="SMAP"/>
    <property type="match status" value="1"/>
</dbReference>
<evidence type="ECO:0000256" key="3">
    <source>
        <dbReference type="SAM" id="MobiDB-lite"/>
    </source>
</evidence>
<gene>
    <name evidence="5" type="ORF">AGOR_G00167160</name>
</gene>
<feature type="region of interest" description="Disordered" evidence="3">
    <location>
        <begin position="83"/>
        <end position="210"/>
    </location>
</feature>
<evidence type="ECO:0000256" key="2">
    <source>
        <dbReference type="ARBA" id="ARBA00016161"/>
    </source>
</evidence>
<accession>A0A8T3CWY7</accession>
<evidence type="ECO:0000313" key="5">
    <source>
        <dbReference type="EMBL" id="KAI1889849.1"/>
    </source>
</evidence>
<feature type="region of interest" description="Disordered" evidence="3">
    <location>
        <begin position="33"/>
        <end position="64"/>
    </location>
</feature>
<proteinExistence type="inferred from homology"/>
<keyword evidence="6" id="KW-1185">Reference proteome</keyword>
<organism evidence="5 6">
    <name type="scientific">Albula goreensis</name>
    <dbReference type="NCBI Taxonomy" id="1534307"/>
    <lineage>
        <taxon>Eukaryota</taxon>
        <taxon>Metazoa</taxon>
        <taxon>Chordata</taxon>
        <taxon>Craniata</taxon>
        <taxon>Vertebrata</taxon>
        <taxon>Euteleostomi</taxon>
        <taxon>Actinopterygii</taxon>
        <taxon>Neopterygii</taxon>
        <taxon>Teleostei</taxon>
        <taxon>Albuliformes</taxon>
        <taxon>Albulidae</taxon>
        <taxon>Albula</taxon>
    </lineage>
</organism>